<keyword evidence="3" id="KW-1185">Reference proteome</keyword>
<protein>
    <submittedName>
        <fullName evidence="2">Uncharacterized protein</fullName>
    </submittedName>
</protein>
<sequence length="176" mass="19373">MVSTAADADVASDSTAQAPSSSHAPAQPPVRPQHQHYQEVSSSPPVPQSQYYAQQQLQQQQYQQYPNYAVNYHPAAAAAYAQHQQYLQQQHQQYMPQADLSKAFATPVPPQYSASPSVQSTQYSVANPLPIPSMPLIASPHSAFSQVSDLAQQQNYVPTHHHASFHPTAHPPQERP</sequence>
<name>A0A2G9TMX9_TELCI</name>
<accession>A0A2G9TMX9</accession>
<evidence type="ECO:0000313" key="2">
    <source>
        <dbReference type="EMBL" id="PIO59307.1"/>
    </source>
</evidence>
<gene>
    <name evidence="2" type="ORF">TELCIR_19232</name>
</gene>
<dbReference type="Proteomes" id="UP000230423">
    <property type="component" value="Unassembled WGS sequence"/>
</dbReference>
<feature type="region of interest" description="Disordered" evidence="1">
    <location>
        <begin position="1"/>
        <end position="58"/>
    </location>
</feature>
<evidence type="ECO:0000313" key="3">
    <source>
        <dbReference type="Proteomes" id="UP000230423"/>
    </source>
</evidence>
<organism evidence="2 3">
    <name type="scientific">Teladorsagia circumcincta</name>
    <name type="common">Brown stomach worm</name>
    <name type="synonym">Ostertagia circumcincta</name>
    <dbReference type="NCBI Taxonomy" id="45464"/>
    <lineage>
        <taxon>Eukaryota</taxon>
        <taxon>Metazoa</taxon>
        <taxon>Ecdysozoa</taxon>
        <taxon>Nematoda</taxon>
        <taxon>Chromadorea</taxon>
        <taxon>Rhabditida</taxon>
        <taxon>Rhabditina</taxon>
        <taxon>Rhabditomorpha</taxon>
        <taxon>Strongyloidea</taxon>
        <taxon>Trichostrongylidae</taxon>
        <taxon>Teladorsagia</taxon>
    </lineage>
</organism>
<dbReference type="AlphaFoldDB" id="A0A2G9TMX9"/>
<feature type="compositionally biased region" description="Low complexity" evidence="1">
    <location>
        <begin position="48"/>
        <end position="58"/>
    </location>
</feature>
<feature type="region of interest" description="Disordered" evidence="1">
    <location>
        <begin position="157"/>
        <end position="176"/>
    </location>
</feature>
<dbReference type="EMBL" id="KZ358174">
    <property type="protein sequence ID" value="PIO59307.1"/>
    <property type="molecule type" value="Genomic_DNA"/>
</dbReference>
<proteinExistence type="predicted"/>
<reference evidence="2 3" key="1">
    <citation type="submission" date="2015-09" db="EMBL/GenBank/DDBJ databases">
        <title>Draft genome of the parasitic nematode Teladorsagia circumcincta isolate WARC Sus (inbred).</title>
        <authorList>
            <person name="Mitreva M."/>
        </authorList>
    </citation>
    <scope>NUCLEOTIDE SEQUENCE [LARGE SCALE GENOMIC DNA]</scope>
    <source>
        <strain evidence="2 3">S</strain>
    </source>
</reference>
<feature type="compositionally biased region" description="Low complexity" evidence="1">
    <location>
        <begin position="1"/>
        <end position="25"/>
    </location>
</feature>
<evidence type="ECO:0000256" key="1">
    <source>
        <dbReference type="SAM" id="MobiDB-lite"/>
    </source>
</evidence>
<dbReference type="OrthoDB" id="5869975at2759"/>